<gene>
    <name evidence="3" type="ordered locus">HCH_00507</name>
</gene>
<accession>Q2SPL0</accession>
<dbReference type="GO" id="GO:0046685">
    <property type="term" value="P:response to arsenic-containing substance"/>
    <property type="evidence" value="ECO:0007669"/>
    <property type="project" value="UniProtKB-KW"/>
</dbReference>
<evidence type="ECO:0000313" key="4">
    <source>
        <dbReference type="Proteomes" id="UP000000238"/>
    </source>
</evidence>
<evidence type="ECO:0000259" key="2">
    <source>
        <dbReference type="Pfam" id="PF01451"/>
    </source>
</evidence>
<keyword evidence="1" id="KW-0059">Arsenical resistance</keyword>
<dbReference type="AlphaFoldDB" id="Q2SPL0"/>
<sequence length="92" mass="10453">MRAIEALQHFGVSTEDLYSKSLDEMRGKTFDFVISLCDKAQSECQKVTQGKQHLAWDFEDPKTRPGTDPFGVTLGELNARIRMFVLVNTKTK</sequence>
<dbReference type="InterPro" id="IPR023485">
    <property type="entry name" value="Ptyr_pPase"/>
</dbReference>
<dbReference type="SUPFAM" id="SSF52788">
    <property type="entry name" value="Phosphotyrosine protein phosphatases I"/>
    <property type="match status" value="1"/>
</dbReference>
<protein>
    <submittedName>
        <fullName evidence="3">Protein-tyrosine-phosphatase</fullName>
    </submittedName>
</protein>
<dbReference type="InterPro" id="IPR036196">
    <property type="entry name" value="Ptyr_pPase_sf"/>
</dbReference>
<dbReference type="PANTHER" id="PTHR43428:SF1">
    <property type="entry name" value="ARSENATE REDUCTASE"/>
    <property type="match status" value="1"/>
</dbReference>
<dbReference type="PANTHER" id="PTHR43428">
    <property type="entry name" value="ARSENATE REDUCTASE"/>
    <property type="match status" value="1"/>
</dbReference>
<dbReference type="Proteomes" id="UP000000238">
    <property type="component" value="Chromosome"/>
</dbReference>
<dbReference type="Pfam" id="PF01451">
    <property type="entry name" value="LMWPc"/>
    <property type="match status" value="1"/>
</dbReference>
<reference evidence="3 4" key="1">
    <citation type="journal article" date="2005" name="Nucleic Acids Res.">
        <title>Genomic blueprint of Hahella chejuensis, a marine microbe producing an algicidal agent.</title>
        <authorList>
            <person name="Jeong H."/>
            <person name="Yim J.H."/>
            <person name="Lee C."/>
            <person name="Choi S.-H."/>
            <person name="Park Y.K."/>
            <person name="Yoon S.H."/>
            <person name="Hur C.-G."/>
            <person name="Kang H.-Y."/>
            <person name="Kim D."/>
            <person name="Lee H.H."/>
            <person name="Park K.H."/>
            <person name="Park S.-H."/>
            <person name="Park H.-S."/>
            <person name="Lee H.K."/>
            <person name="Oh T.K."/>
            <person name="Kim J.F."/>
        </authorList>
    </citation>
    <scope>NUCLEOTIDE SEQUENCE [LARGE SCALE GENOMIC DNA]</scope>
    <source>
        <strain evidence="3 4">KCTC 2396</strain>
    </source>
</reference>
<dbReference type="HOGENOM" id="CLU_071415_3_0_6"/>
<dbReference type="STRING" id="349521.HCH_00507"/>
<dbReference type="KEGG" id="hch:HCH_00507"/>
<feature type="domain" description="Phosphotyrosine protein phosphatase I" evidence="2">
    <location>
        <begin position="2"/>
        <end position="84"/>
    </location>
</feature>
<organism evidence="3 4">
    <name type="scientific">Hahella chejuensis (strain KCTC 2396)</name>
    <dbReference type="NCBI Taxonomy" id="349521"/>
    <lineage>
        <taxon>Bacteria</taxon>
        <taxon>Pseudomonadati</taxon>
        <taxon>Pseudomonadota</taxon>
        <taxon>Gammaproteobacteria</taxon>
        <taxon>Oceanospirillales</taxon>
        <taxon>Hahellaceae</taxon>
        <taxon>Hahella</taxon>
    </lineage>
</organism>
<dbReference type="EMBL" id="CP000155">
    <property type="protein sequence ID" value="ABC27414.1"/>
    <property type="molecule type" value="Genomic_DNA"/>
</dbReference>
<name>Q2SPL0_HAHCH</name>
<evidence type="ECO:0000256" key="1">
    <source>
        <dbReference type="ARBA" id="ARBA00022849"/>
    </source>
</evidence>
<dbReference type="Gene3D" id="3.40.50.2300">
    <property type="match status" value="1"/>
</dbReference>
<proteinExistence type="predicted"/>
<keyword evidence="4" id="KW-1185">Reference proteome</keyword>
<evidence type="ECO:0000313" key="3">
    <source>
        <dbReference type="EMBL" id="ABC27414.1"/>
    </source>
</evidence>
<dbReference type="eggNOG" id="COG0394">
    <property type="taxonomic scope" value="Bacteria"/>
</dbReference>